<accession>A0A1H1BP99</accession>
<evidence type="ECO:0000256" key="21">
    <source>
        <dbReference type="SAM" id="MobiDB-lite"/>
    </source>
</evidence>
<evidence type="ECO:0000313" key="24">
    <source>
        <dbReference type="Proteomes" id="UP000183487"/>
    </source>
</evidence>
<gene>
    <name evidence="23" type="ORF">SAMN05443245_1742</name>
</gene>
<feature type="compositionally biased region" description="Low complexity" evidence="21">
    <location>
        <begin position="788"/>
        <end position="806"/>
    </location>
</feature>
<evidence type="ECO:0000256" key="15">
    <source>
        <dbReference type="ARBA" id="ARBA00023172"/>
    </source>
</evidence>
<dbReference type="PROSITE" id="PS50160">
    <property type="entry name" value="DNA_LIGASE_A3"/>
    <property type="match status" value="1"/>
</dbReference>
<dbReference type="InterPro" id="IPR014143">
    <property type="entry name" value="NHEJ_ligase_prk"/>
</dbReference>
<dbReference type="PANTHER" id="PTHR42705:SF2">
    <property type="entry name" value="BIFUNCTIONAL NON-HOMOLOGOUS END JOINING PROTEIN LIGD"/>
    <property type="match status" value="1"/>
</dbReference>
<dbReference type="SUPFAM" id="SSF50249">
    <property type="entry name" value="Nucleic acid-binding proteins"/>
    <property type="match status" value="1"/>
</dbReference>
<evidence type="ECO:0000256" key="7">
    <source>
        <dbReference type="ARBA" id="ARBA00022723"/>
    </source>
</evidence>
<evidence type="ECO:0000256" key="13">
    <source>
        <dbReference type="ARBA" id="ARBA00022932"/>
    </source>
</evidence>
<dbReference type="Gene3D" id="3.90.920.10">
    <property type="entry name" value="DNA primase, PRIM domain"/>
    <property type="match status" value="1"/>
</dbReference>
<keyword evidence="9" id="KW-0227">DNA damage</keyword>
<keyword evidence="4" id="KW-0808">Transferase</keyword>
<dbReference type="InterPro" id="IPR033651">
    <property type="entry name" value="PaeLigD_Pol-like"/>
</dbReference>
<name>A0A1H1BP99_9BURK</name>
<dbReference type="OrthoDB" id="9802472at2"/>
<dbReference type="InterPro" id="IPR052171">
    <property type="entry name" value="NHEJ_LigD"/>
</dbReference>
<dbReference type="Gene3D" id="3.30.470.30">
    <property type="entry name" value="DNA ligase/mRNA capping enzyme"/>
    <property type="match status" value="1"/>
</dbReference>
<dbReference type="CDD" id="cd07906">
    <property type="entry name" value="Adenylation_DNA_ligase_LigD_LigC"/>
    <property type="match status" value="1"/>
</dbReference>
<dbReference type="NCBIfam" id="TIGR02776">
    <property type="entry name" value="NHEJ_ligase_prk"/>
    <property type="match status" value="1"/>
</dbReference>
<keyword evidence="17" id="KW-0464">Manganese</keyword>
<evidence type="ECO:0000256" key="16">
    <source>
        <dbReference type="ARBA" id="ARBA00023204"/>
    </source>
</evidence>
<dbReference type="PANTHER" id="PTHR42705">
    <property type="entry name" value="BIFUNCTIONAL NON-HOMOLOGOUS END JOINING PROTEIN LIGD"/>
    <property type="match status" value="1"/>
</dbReference>
<reference evidence="24" key="1">
    <citation type="submission" date="2016-10" db="EMBL/GenBank/DDBJ databases">
        <authorList>
            <person name="Varghese N."/>
        </authorList>
    </citation>
    <scope>NUCLEOTIDE SEQUENCE [LARGE SCALE GENOMIC DNA]</scope>
    <source>
        <strain evidence="24">GAS106B</strain>
    </source>
</reference>
<evidence type="ECO:0000256" key="9">
    <source>
        <dbReference type="ARBA" id="ARBA00022763"/>
    </source>
</evidence>
<dbReference type="GO" id="GO:0046872">
    <property type="term" value="F:metal ion binding"/>
    <property type="evidence" value="ECO:0007669"/>
    <property type="project" value="UniProtKB-KW"/>
</dbReference>
<feature type="region of interest" description="Disordered" evidence="21">
    <location>
        <begin position="788"/>
        <end position="808"/>
    </location>
</feature>
<evidence type="ECO:0000256" key="8">
    <source>
        <dbReference type="ARBA" id="ARBA00022741"/>
    </source>
</evidence>
<dbReference type="NCBIfam" id="TIGR02779">
    <property type="entry name" value="NHEJ_ligase_lig"/>
    <property type="match status" value="1"/>
</dbReference>
<feature type="compositionally biased region" description="Polar residues" evidence="21">
    <location>
        <begin position="295"/>
        <end position="315"/>
    </location>
</feature>
<dbReference type="SUPFAM" id="SSF56091">
    <property type="entry name" value="DNA ligase/mRNA capping enzyme, catalytic domain"/>
    <property type="match status" value="1"/>
</dbReference>
<dbReference type="GO" id="GO:0005524">
    <property type="term" value="F:ATP binding"/>
    <property type="evidence" value="ECO:0007669"/>
    <property type="project" value="UniProtKB-KW"/>
</dbReference>
<dbReference type="GO" id="GO:0003677">
    <property type="term" value="F:DNA binding"/>
    <property type="evidence" value="ECO:0007669"/>
    <property type="project" value="UniProtKB-KW"/>
</dbReference>
<proteinExistence type="predicted"/>
<keyword evidence="3 23" id="KW-0436">Ligase</keyword>
<dbReference type="EMBL" id="FNKP01000001">
    <property type="protein sequence ID" value="SDQ53570.1"/>
    <property type="molecule type" value="Genomic_DNA"/>
</dbReference>
<feature type="region of interest" description="Disordered" evidence="21">
    <location>
        <begin position="1"/>
        <end position="37"/>
    </location>
</feature>
<evidence type="ECO:0000256" key="10">
    <source>
        <dbReference type="ARBA" id="ARBA00022801"/>
    </source>
</evidence>
<evidence type="ECO:0000256" key="18">
    <source>
        <dbReference type="ARBA" id="ARBA00023268"/>
    </source>
</evidence>
<dbReference type="Pfam" id="PF04679">
    <property type="entry name" value="DNA_ligase_A_C"/>
    <property type="match status" value="1"/>
</dbReference>
<dbReference type="Pfam" id="PF01068">
    <property type="entry name" value="DNA_ligase_A_M"/>
    <property type="match status" value="1"/>
</dbReference>
<protein>
    <recommendedName>
        <fullName evidence="2">DNA ligase (ATP)</fullName>
        <ecNumber evidence="2">6.5.1.1</ecNumber>
    </recommendedName>
    <alternativeName>
        <fullName evidence="19">NHEJ DNA polymerase</fullName>
    </alternativeName>
</protein>
<evidence type="ECO:0000256" key="19">
    <source>
        <dbReference type="ARBA" id="ARBA00029943"/>
    </source>
</evidence>
<keyword evidence="6" id="KW-0540">Nuclease</keyword>
<keyword evidence="16" id="KW-0234">DNA repair</keyword>
<keyword evidence="15" id="KW-0233">DNA recombination</keyword>
<feature type="region of interest" description="Disordered" evidence="21">
    <location>
        <begin position="193"/>
        <end position="326"/>
    </location>
</feature>
<dbReference type="InterPro" id="IPR012309">
    <property type="entry name" value="DNA_ligase_ATP-dep_C"/>
</dbReference>
<dbReference type="GO" id="GO:0006281">
    <property type="term" value="P:DNA repair"/>
    <property type="evidence" value="ECO:0007669"/>
    <property type="project" value="UniProtKB-KW"/>
</dbReference>
<dbReference type="CDD" id="cd04862">
    <property type="entry name" value="PaeLigD_Pol_like"/>
    <property type="match status" value="1"/>
</dbReference>
<keyword evidence="13" id="KW-0239">DNA-directed DNA polymerase</keyword>
<evidence type="ECO:0000256" key="4">
    <source>
        <dbReference type="ARBA" id="ARBA00022679"/>
    </source>
</evidence>
<evidence type="ECO:0000259" key="22">
    <source>
        <dbReference type="PROSITE" id="PS50160"/>
    </source>
</evidence>
<organism evidence="23 24">
    <name type="scientific">Paraburkholderia fungorum</name>
    <dbReference type="NCBI Taxonomy" id="134537"/>
    <lineage>
        <taxon>Bacteria</taxon>
        <taxon>Pseudomonadati</taxon>
        <taxon>Pseudomonadota</taxon>
        <taxon>Betaproteobacteria</taxon>
        <taxon>Burkholderiales</taxon>
        <taxon>Burkholderiaceae</taxon>
        <taxon>Paraburkholderia</taxon>
    </lineage>
</organism>
<dbReference type="InterPro" id="IPR012310">
    <property type="entry name" value="DNA_ligase_ATP-dep_cent"/>
</dbReference>
<dbReference type="InterPro" id="IPR014144">
    <property type="entry name" value="LigD_PE_domain"/>
</dbReference>
<keyword evidence="14" id="KW-0238">DNA-binding</keyword>
<keyword evidence="10" id="KW-0378">Hydrolase</keyword>
<dbReference type="GO" id="GO:0003887">
    <property type="term" value="F:DNA-directed DNA polymerase activity"/>
    <property type="evidence" value="ECO:0007669"/>
    <property type="project" value="UniProtKB-KW"/>
</dbReference>
<keyword evidence="18" id="KW-0511">Multifunctional enzyme</keyword>
<evidence type="ECO:0000256" key="5">
    <source>
        <dbReference type="ARBA" id="ARBA00022695"/>
    </source>
</evidence>
<evidence type="ECO:0000256" key="14">
    <source>
        <dbReference type="ARBA" id="ARBA00023125"/>
    </source>
</evidence>
<keyword evidence="12" id="KW-0067">ATP-binding</keyword>
<evidence type="ECO:0000256" key="6">
    <source>
        <dbReference type="ARBA" id="ARBA00022722"/>
    </source>
</evidence>
<dbReference type="Proteomes" id="UP000183487">
    <property type="component" value="Unassembled WGS sequence"/>
</dbReference>
<feature type="domain" description="ATP-dependent DNA ligase family profile" evidence="22">
    <location>
        <begin position="451"/>
        <end position="578"/>
    </location>
</feature>
<evidence type="ECO:0000313" key="23">
    <source>
        <dbReference type="EMBL" id="SDQ53570.1"/>
    </source>
</evidence>
<dbReference type="Gene3D" id="3.30.1490.70">
    <property type="match status" value="1"/>
</dbReference>
<keyword evidence="7" id="KW-0479">Metal-binding</keyword>
<dbReference type="InterPro" id="IPR014145">
    <property type="entry name" value="LigD_pol_dom"/>
</dbReference>
<dbReference type="Pfam" id="PF21686">
    <property type="entry name" value="LigD_Prim-Pol"/>
    <property type="match status" value="1"/>
</dbReference>
<evidence type="ECO:0000256" key="11">
    <source>
        <dbReference type="ARBA" id="ARBA00022839"/>
    </source>
</evidence>
<comment type="catalytic activity">
    <reaction evidence="20">
        <text>ATP + (deoxyribonucleotide)n-3'-hydroxyl + 5'-phospho-(deoxyribonucleotide)m = (deoxyribonucleotide)n+m + AMP + diphosphate.</text>
        <dbReference type="EC" id="6.5.1.1"/>
    </reaction>
</comment>
<dbReference type="AlphaFoldDB" id="A0A1H1BP99"/>
<keyword evidence="5" id="KW-0548">Nucleotidyltransferase</keyword>
<dbReference type="NCBIfam" id="TIGR02778">
    <property type="entry name" value="ligD_pol"/>
    <property type="match status" value="1"/>
</dbReference>
<keyword evidence="24" id="KW-1185">Reference proteome</keyword>
<evidence type="ECO:0000256" key="17">
    <source>
        <dbReference type="ARBA" id="ARBA00023211"/>
    </source>
</evidence>
<dbReference type="Pfam" id="PF13298">
    <property type="entry name" value="LigD_N"/>
    <property type="match status" value="1"/>
</dbReference>
<dbReference type="GO" id="GO:0006310">
    <property type="term" value="P:DNA recombination"/>
    <property type="evidence" value="ECO:0007669"/>
    <property type="project" value="UniProtKB-KW"/>
</dbReference>
<dbReference type="InterPro" id="IPR012340">
    <property type="entry name" value="NA-bd_OB-fold"/>
</dbReference>
<dbReference type="GO" id="GO:0003910">
    <property type="term" value="F:DNA ligase (ATP) activity"/>
    <property type="evidence" value="ECO:0007669"/>
    <property type="project" value="UniProtKB-EC"/>
</dbReference>
<dbReference type="RefSeq" id="WP_074763914.1">
    <property type="nucleotide sequence ID" value="NZ_FNKP01000001.1"/>
</dbReference>
<feature type="region of interest" description="Disordered" evidence="21">
    <location>
        <begin position="665"/>
        <end position="709"/>
    </location>
</feature>
<evidence type="ECO:0000256" key="3">
    <source>
        <dbReference type="ARBA" id="ARBA00022598"/>
    </source>
</evidence>
<dbReference type="CDD" id="cd07971">
    <property type="entry name" value="OBF_DNA_ligase_LigD"/>
    <property type="match status" value="1"/>
</dbReference>
<comment type="cofactor">
    <cofactor evidence="1">
        <name>Mn(2+)</name>
        <dbReference type="ChEBI" id="CHEBI:29035"/>
    </cofactor>
</comment>
<keyword evidence="11" id="KW-0269">Exonuclease</keyword>
<dbReference type="NCBIfam" id="TIGR02777">
    <property type="entry name" value="LigD_PE_dom"/>
    <property type="match status" value="1"/>
</dbReference>
<evidence type="ECO:0000256" key="2">
    <source>
        <dbReference type="ARBA" id="ARBA00012727"/>
    </source>
</evidence>
<evidence type="ECO:0000256" key="1">
    <source>
        <dbReference type="ARBA" id="ARBA00001936"/>
    </source>
</evidence>
<dbReference type="GO" id="GO:0004527">
    <property type="term" value="F:exonuclease activity"/>
    <property type="evidence" value="ECO:0007669"/>
    <property type="project" value="UniProtKB-KW"/>
</dbReference>
<dbReference type="EC" id="6.5.1.1" evidence="2"/>
<evidence type="ECO:0000256" key="20">
    <source>
        <dbReference type="ARBA" id="ARBA00034003"/>
    </source>
</evidence>
<dbReference type="Gene3D" id="2.40.50.140">
    <property type="entry name" value="Nucleic acid-binding proteins"/>
    <property type="match status" value="1"/>
</dbReference>
<evidence type="ECO:0000256" key="12">
    <source>
        <dbReference type="ARBA" id="ARBA00022840"/>
    </source>
</evidence>
<feature type="compositionally biased region" description="Low complexity" evidence="21">
    <location>
        <begin position="262"/>
        <end position="284"/>
    </location>
</feature>
<sequence>MNDRLDLYQRKRRFDKTPEPSGATTARKRAGRAGRQAVHADADQTLSYVIQEHDARRLHYDFRLELNGTLLSWAVPKGPSLDPSVKRLAVHVEDHPVEYGSFEGEIPAGNYGAGSVIVWDRGTWEPAGGSAEAARTYAAGKLKFRLHGEKLRGGWTLVRSHMRGSGDKEQWLLIKERDDEARGEAEYDILKERPGSVLGDAGASAGKTGRGAGKGGGDSRRANSQTDDGEDGDGRRTRSKGVGKAVPKTTANATSRTAPVPATKSATRSAARTAASTAATKTASIKPAVRKKTSESPSKPTASAKTTRSSDTKPASSKADPRRPDIVATRTNESLRELAASPAIEGAVKARLPATFKPQLATLVDSAPAGDDWSYEIKFDGYRVLVRIDRVSKRGVTQIFTRAGNDWTAKFGKQVEAVDQLELDSAWLDGEAVVLDDNDVPSFQALQNAFDANRPQDIVIYLFDVPYLNGYDLRDVPLEQRRAILRALLENIDDSVLRFSNDFGFSADELLRSACDMSLEGIIGKRRDSGYLSGRSSSWIKLKCRRRQEFVIGGYSEPSGSRASFGALLLGVYDSKGRLNYAGRVGTGFDAALLRSVKTALDAHASKEMPFAAAPRERSRTAVHWVEPVLVAECNFAEWTSDGIVRQASFVSLRDDKPARQIVKEASRQGVDVQQETDIRHEGAAEAEGEAAPKKRASPKSGVGKAVSAKTVSAKTTAAKTATAKAAIAKTPTAKTATAKTATAKTATAKTATAKTAIAKTATAKTATAKTATAKTATAKTATAKTATAKTPTAKTPATKTSATKKSNATEQIAGVRVSHPDRVIDSSTGARKIDLVRYYEAVADWMLPHLKDRPVSLVRAPEDIGGELFFQKHSQKLSIPNVTQHPGLDAGHPPLITVDVLNALVGAAQMGTVEFHTWNALVSNIEKPDRMVFDLDPDASLGWERMIEAAQLTRSLLEELGLESFCKTSGGKGLHVVVPLAKQAGWDEVKDFSQAVAQHMAATLPKYFSAKMGAQNRKQKIFVDYLRNNRGSSTVAAFSARARPGLGVSVPLSWDEVAATTAGDQWTIQNLHERLADLKKDPWAAYAKTRQRITAAMRKRLDEAQ</sequence>
<keyword evidence="8" id="KW-0547">Nucleotide-binding</keyword>
<dbReference type="InterPro" id="IPR014146">
    <property type="entry name" value="LigD_ligase_dom"/>
</dbReference>